<name>A0AAN9EYB5_CLITE</name>
<dbReference type="Proteomes" id="UP001359559">
    <property type="component" value="Unassembled WGS sequence"/>
</dbReference>
<evidence type="ECO:0000313" key="2">
    <source>
        <dbReference type="Proteomes" id="UP001359559"/>
    </source>
</evidence>
<evidence type="ECO:0000313" key="1">
    <source>
        <dbReference type="EMBL" id="KAK7264841.1"/>
    </source>
</evidence>
<comment type="caution">
    <text evidence="1">The sequence shown here is derived from an EMBL/GenBank/DDBJ whole genome shotgun (WGS) entry which is preliminary data.</text>
</comment>
<accession>A0AAN9EYB5</accession>
<sequence length="77" mass="8783">MFVVLPQRSFSPLNRSRHQGGWRPRNKEREELVSLYNHSFSHSPSLIQLHFISLSPSLPLLNTPLSSSSFVIISNPL</sequence>
<dbReference type="AlphaFoldDB" id="A0AAN9EYB5"/>
<reference evidence="1 2" key="1">
    <citation type="submission" date="2024-01" db="EMBL/GenBank/DDBJ databases">
        <title>The genomes of 5 underutilized Papilionoideae crops provide insights into root nodulation and disease resistance.</title>
        <authorList>
            <person name="Yuan L."/>
        </authorList>
    </citation>
    <scope>NUCLEOTIDE SEQUENCE [LARGE SCALE GENOMIC DNA]</scope>
    <source>
        <strain evidence="1">LY-2023</strain>
        <tissue evidence="1">Leaf</tissue>
    </source>
</reference>
<keyword evidence="2" id="KW-1185">Reference proteome</keyword>
<protein>
    <submittedName>
        <fullName evidence="1">Uncharacterized protein</fullName>
    </submittedName>
</protein>
<organism evidence="1 2">
    <name type="scientific">Clitoria ternatea</name>
    <name type="common">Butterfly pea</name>
    <dbReference type="NCBI Taxonomy" id="43366"/>
    <lineage>
        <taxon>Eukaryota</taxon>
        <taxon>Viridiplantae</taxon>
        <taxon>Streptophyta</taxon>
        <taxon>Embryophyta</taxon>
        <taxon>Tracheophyta</taxon>
        <taxon>Spermatophyta</taxon>
        <taxon>Magnoliopsida</taxon>
        <taxon>eudicotyledons</taxon>
        <taxon>Gunneridae</taxon>
        <taxon>Pentapetalae</taxon>
        <taxon>rosids</taxon>
        <taxon>fabids</taxon>
        <taxon>Fabales</taxon>
        <taxon>Fabaceae</taxon>
        <taxon>Papilionoideae</taxon>
        <taxon>50 kb inversion clade</taxon>
        <taxon>NPAAA clade</taxon>
        <taxon>indigoferoid/millettioid clade</taxon>
        <taxon>Phaseoleae</taxon>
        <taxon>Clitoria</taxon>
    </lineage>
</organism>
<proteinExistence type="predicted"/>
<gene>
    <name evidence="1" type="ORF">RJT34_32453</name>
</gene>
<dbReference type="EMBL" id="JAYKXN010000008">
    <property type="protein sequence ID" value="KAK7264841.1"/>
    <property type="molecule type" value="Genomic_DNA"/>
</dbReference>